<name>A0A0E9RFF9_ANGAN</name>
<sequence>MEELSTLPKLCPN</sequence>
<protein>
    <submittedName>
        <fullName evidence="1">Uncharacterized protein</fullName>
    </submittedName>
</protein>
<organism evidence="1">
    <name type="scientific">Anguilla anguilla</name>
    <name type="common">European freshwater eel</name>
    <name type="synonym">Muraena anguilla</name>
    <dbReference type="NCBI Taxonomy" id="7936"/>
    <lineage>
        <taxon>Eukaryota</taxon>
        <taxon>Metazoa</taxon>
        <taxon>Chordata</taxon>
        <taxon>Craniata</taxon>
        <taxon>Vertebrata</taxon>
        <taxon>Euteleostomi</taxon>
        <taxon>Actinopterygii</taxon>
        <taxon>Neopterygii</taxon>
        <taxon>Teleostei</taxon>
        <taxon>Anguilliformes</taxon>
        <taxon>Anguillidae</taxon>
        <taxon>Anguilla</taxon>
    </lineage>
</organism>
<reference evidence="1" key="2">
    <citation type="journal article" date="2015" name="Fish Shellfish Immunol.">
        <title>Early steps in the European eel (Anguilla anguilla)-Vibrio vulnificus interaction in the gills: Role of the RtxA13 toxin.</title>
        <authorList>
            <person name="Callol A."/>
            <person name="Pajuelo D."/>
            <person name="Ebbesson L."/>
            <person name="Teles M."/>
            <person name="MacKenzie S."/>
            <person name="Amaro C."/>
        </authorList>
    </citation>
    <scope>NUCLEOTIDE SEQUENCE</scope>
</reference>
<evidence type="ECO:0000313" key="1">
    <source>
        <dbReference type="EMBL" id="JAH27861.1"/>
    </source>
</evidence>
<dbReference type="EMBL" id="GBXM01080716">
    <property type="protein sequence ID" value="JAH27861.1"/>
    <property type="molecule type" value="Transcribed_RNA"/>
</dbReference>
<accession>A0A0E9RFF9</accession>
<reference evidence="1" key="1">
    <citation type="submission" date="2014-11" db="EMBL/GenBank/DDBJ databases">
        <authorList>
            <person name="Amaro Gonzalez C."/>
        </authorList>
    </citation>
    <scope>NUCLEOTIDE SEQUENCE</scope>
</reference>
<proteinExistence type="predicted"/>